<name>A0AAD4L6L3_9AGAM</name>
<dbReference type="Proteomes" id="UP001201163">
    <property type="component" value="Unassembled WGS sequence"/>
</dbReference>
<evidence type="ECO:0000259" key="6">
    <source>
        <dbReference type="Pfam" id="PF01965"/>
    </source>
</evidence>
<dbReference type="InterPro" id="IPR002818">
    <property type="entry name" value="DJ-1/PfpI"/>
</dbReference>
<evidence type="ECO:0000313" key="8">
    <source>
        <dbReference type="Proteomes" id="UP001201163"/>
    </source>
</evidence>
<evidence type="ECO:0000256" key="3">
    <source>
        <dbReference type="ARBA" id="ARBA00023239"/>
    </source>
</evidence>
<keyword evidence="8" id="KW-1185">Reference proteome</keyword>
<organism evidence="7 8">
    <name type="scientific">Lactarius akahatsu</name>
    <dbReference type="NCBI Taxonomy" id="416441"/>
    <lineage>
        <taxon>Eukaryota</taxon>
        <taxon>Fungi</taxon>
        <taxon>Dikarya</taxon>
        <taxon>Basidiomycota</taxon>
        <taxon>Agaricomycotina</taxon>
        <taxon>Agaricomycetes</taxon>
        <taxon>Russulales</taxon>
        <taxon>Russulaceae</taxon>
        <taxon>Lactarius</taxon>
    </lineage>
</organism>
<dbReference type="PANTHER" id="PTHR48094">
    <property type="entry name" value="PROTEIN/NUCLEIC ACID DEGLYCASE DJ-1-RELATED"/>
    <property type="match status" value="1"/>
</dbReference>
<evidence type="ECO:0000256" key="2">
    <source>
        <dbReference type="ARBA" id="ARBA00023016"/>
    </source>
</evidence>
<dbReference type="CDD" id="cd03141">
    <property type="entry name" value="GATase1_Hsp31_like"/>
    <property type="match status" value="1"/>
</dbReference>
<dbReference type="InterPro" id="IPR029062">
    <property type="entry name" value="Class_I_gatase-like"/>
</dbReference>
<keyword evidence="3" id="KW-0456">Lyase</keyword>
<dbReference type="Pfam" id="PF01965">
    <property type="entry name" value="DJ-1_PfpI"/>
    <property type="match status" value="1"/>
</dbReference>
<dbReference type="InterPro" id="IPR050325">
    <property type="entry name" value="Prot/Nucl_acid_deglycase"/>
</dbReference>
<comment type="similarity">
    <text evidence="4">Belongs to the peptidase C56 family. HSP31-like subfamily.</text>
</comment>
<feature type="domain" description="DJ-1/PfpI" evidence="6">
    <location>
        <begin position="85"/>
        <end position="222"/>
    </location>
</feature>
<gene>
    <name evidence="7" type="ORF">EDB92DRAFT_1804619</name>
</gene>
<keyword evidence="7" id="KW-0315">Glutamine amidotransferase</keyword>
<sequence>MSILFVLSSAPNTLKGRPTGWFLSEAAHPYYILSPHFTIDFAAPGGPNPPLDPYSIEFSKDDEESKRFLNDDPAVKSLLENAKPLSTVNFSDYLAIFYVGGHGPVIDLAIDEVNIELANKFYRAGKVVGAVCHGPAALVGVTGEDGKSIFDGKVVTGFSNDEEKELGLEKDVPFLLEDRIKSLGGTYEKADKLFSAKIAHSGNLFTGQNPGSARPLAEEILKTLQGKA</sequence>
<dbReference type="GO" id="GO:0019172">
    <property type="term" value="F:glyoxalase III activity"/>
    <property type="evidence" value="ECO:0007669"/>
    <property type="project" value="UniProtKB-EC"/>
</dbReference>
<dbReference type="PANTHER" id="PTHR48094:SF11">
    <property type="entry name" value="GLUTATHIONE-INDEPENDENT GLYOXALASE HSP31-RELATED"/>
    <property type="match status" value="1"/>
</dbReference>
<evidence type="ECO:0000256" key="1">
    <source>
        <dbReference type="ARBA" id="ARBA00013134"/>
    </source>
</evidence>
<comment type="caution">
    <text evidence="7">The sequence shown here is derived from an EMBL/GenBank/DDBJ whole genome shotgun (WGS) entry which is preliminary data.</text>
</comment>
<dbReference type="AlphaFoldDB" id="A0AAD4L6L3"/>
<dbReference type="SUPFAM" id="SSF52317">
    <property type="entry name" value="Class I glutamine amidotransferase-like"/>
    <property type="match status" value="1"/>
</dbReference>
<dbReference type="GO" id="GO:0005737">
    <property type="term" value="C:cytoplasm"/>
    <property type="evidence" value="ECO:0007669"/>
    <property type="project" value="TreeGrafter"/>
</dbReference>
<dbReference type="EC" id="4.2.1.130" evidence="1"/>
<dbReference type="GO" id="GO:0019243">
    <property type="term" value="P:methylglyoxal catabolic process to D-lactate via S-lactoyl-glutathione"/>
    <property type="evidence" value="ECO:0007669"/>
    <property type="project" value="TreeGrafter"/>
</dbReference>
<proteinExistence type="inferred from homology"/>
<accession>A0AAD4L6L3</accession>
<protein>
    <recommendedName>
        <fullName evidence="1">D-lactate dehydratase</fullName>
        <ecNumber evidence="1">4.2.1.130</ecNumber>
    </recommendedName>
</protein>
<reference evidence="7" key="1">
    <citation type="submission" date="2022-01" db="EMBL/GenBank/DDBJ databases">
        <title>Comparative genomics reveals a dynamic genome evolution in the ectomycorrhizal milk-cap (Lactarius) mushrooms.</title>
        <authorList>
            <consortium name="DOE Joint Genome Institute"/>
            <person name="Lebreton A."/>
            <person name="Tang N."/>
            <person name="Kuo A."/>
            <person name="LaButti K."/>
            <person name="Drula E."/>
            <person name="Barry K."/>
            <person name="Clum A."/>
            <person name="Lipzen A."/>
            <person name="Mousain D."/>
            <person name="Ng V."/>
            <person name="Wang R."/>
            <person name="Wang X."/>
            <person name="Dai Y."/>
            <person name="Henrissat B."/>
            <person name="Grigoriev I.V."/>
            <person name="Guerin-Laguette A."/>
            <person name="Yu F."/>
            <person name="Martin F.M."/>
        </authorList>
    </citation>
    <scope>NUCLEOTIDE SEQUENCE</scope>
    <source>
        <strain evidence="7">QP</strain>
    </source>
</reference>
<evidence type="ECO:0000256" key="5">
    <source>
        <dbReference type="ARBA" id="ARBA00048082"/>
    </source>
</evidence>
<evidence type="ECO:0000313" key="7">
    <source>
        <dbReference type="EMBL" id="KAH8982428.1"/>
    </source>
</evidence>
<evidence type="ECO:0000256" key="4">
    <source>
        <dbReference type="ARBA" id="ARBA00038493"/>
    </source>
</evidence>
<dbReference type="EMBL" id="JAKELL010000100">
    <property type="protein sequence ID" value="KAH8982428.1"/>
    <property type="molecule type" value="Genomic_DNA"/>
</dbReference>
<dbReference type="Gene3D" id="3.40.50.880">
    <property type="match status" value="1"/>
</dbReference>
<comment type="catalytic activity">
    <reaction evidence="5">
        <text>methylglyoxal + H2O = (R)-lactate + H(+)</text>
        <dbReference type="Rhea" id="RHEA:27754"/>
        <dbReference type="ChEBI" id="CHEBI:15377"/>
        <dbReference type="ChEBI" id="CHEBI:15378"/>
        <dbReference type="ChEBI" id="CHEBI:16004"/>
        <dbReference type="ChEBI" id="CHEBI:17158"/>
        <dbReference type="EC" id="4.2.1.130"/>
    </reaction>
</comment>
<keyword evidence="2" id="KW-0346">Stress response</keyword>